<dbReference type="PANTHER" id="PTHR16305">
    <property type="entry name" value="TESTICULAR SOLUBLE ADENYLYL CYCLASE"/>
    <property type="match status" value="1"/>
</dbReference>
<dbReference type="Pfam" id="PF13191">
    <property type="entry name" value="AAA_16"/>
    <property type="match status" value="1"/>
</dbReference>
<dbReference type="SUPFAM" id="SSF52540">
    <property type="entry name" value="P-loop containing nucleoside triphosphate hydrolases"/>
    <property type="match status" value="1"/>
</dbReference>
<dbReference type="InterPro" id="IPR016032">
    <property type="entry name" value="Sig_transdc_resp-reg_C-effctor"/>
</dbReference>
<proteinExistence type="predicted"/>
<keyword evidence="6" id="KW-1185">Reference proteome</keyword>
<dbReference type="Gene3D" id="3.40.50.300">
    <property type="entry name" value="P-loop containing nucleotide triphosphate hydrolases"/>
    <property type="match status" value="1"/>
</dbReference>
<feature type="domain" description="HTH luxR-type" evidence="4">
    <location>
        <begin position="820"/>
        <end position="883"/>
    </location>
</feature>
<evidence type="ECO:0000259" key="4">
    <source>
        <dbReference type="PROSITE" id="PS50043"/>
    </source>
</evidence>
<dbReference type="PANTHER" id="PTHR16305:SF35">
    <property type="entry name" value="TRANSCRIPTIONAL ACTIVATOR DOMAIN"/>
    <property type="match status" value="1"/>
</dbReference>
<reference evidence="6" key="1">
    <citation type="journal article" date="2019" name="Int. J. Syst. Evol. Microbiol.">
        <title>The Global Catalogue of Microorganisms (GCM) 10K type strain sequencing project: providing services to taxonomists for standard genome sequencing and annotation.</title>
        <authorList>
            <consortium name="The Broad Institute Genomics Platform"/>
            <consortium name="The Broad Institute Genome Sequencing Center for Infectious Disease"/>
            <person name="Wu L."/>
            <person name="Ma J."/>
        </authorList>
    </citation>
    <scope>NUCLEOTIDE SEQUENCE [LARGE SCALE GENOMIC DNA]</scope>
    <source>
        <strain evidence="6">IBRC-M 10908</strain>
    </source>
</reference>
<sequence>MSDRGELAAAIVKGAANLETMYVSGPAGIGKTTLLGEVVDRLAGEFRLLQACPTRSERHLPGVVLIDLLTELRPLVDRLKPEHAESISQLLKGTAPPDRMPLFLATVELLSVASASRPLLIVLDDAQWTDESSAEVLSYVARRTDRFRGSLLIAERAGTESVVHPAGASHFELEPMRDEEIAAILSGQRANISAADRDHILATAGGNPLHAIECANFLSRHGRRPLPRHLDDLISARISPHSEDTKWALLVASLSTHPTLDMLQACDALPENCLEPAELSDTVTIDANGAIRFRHPLLPELVQSTATSSQKRRAHAALAGAVDDPVARARHAVLSAATADEETAAAAEGAAAQASSRGAPAEAAQLVELAACRTPSACERDRRRLRAAEYHLHSGNEERSHQLAAEVADGDFPDLRFQAGLLLYDLAGQNIGKARRHLQNAAPDAAGDPRRETELSLHLAELSYYDRDFAASVHHAKEALVRAEAQQDDYFVLRALTVSSAAADDADPEAQVADLERANAIASSLPLDPRTVEARQLWCTSNLFRGEGRTAREAIVALEEEVRRTNQLSLLRQILVSSATIYYRTGDCGRSLAAGRECAELTEGTDLACVGQSMAAQTEWAGGSFDSAIANAHMAIASCKDAGDQEWLDLSYAVLGLSHSAKGDHAEAVEAFTRAHHMEKLNRHTEPAVFPWHTDHIASLAATGRMSEATAQTRALERRIREHDRPFLRLPLARAKASCQAAAGELDSAHKGLSRALKEYTDAEPLEKARSHLALARIALRLRRRSAANASFHHAAERFAELRARPWVAVAKRHIEEGGAMETAPQMTATDRRIVELVAAGLTNADISANLFLSVKAIEGRLTKLYRKFNVNNRAELVARVRG</sequence>
<dbReference type="Gene3D" id="1.25.40.10">
    <property type="entry name" value="Tetratricopeptide repeat domain"/>
    <property type="match status" value="1"/>
</dbReference>
<dbReference type="PROSITE" id="PS50005">
    <property type="entry name" value="TPR"/>
    <property type="match status" value="1"/>
</dbReference>
<dbReference type="InterPro" id="IPR000792">
    <property type="entry name" value="Tscrpt_reg_LuxR_C"/>
</dbReference>
<protein>
    <submittedName>
        <fullName evidence="5">AAA family ATPase</fullName>
    </submittedName>
</protein>
<dbReference type="InterPro" id="IPR036388">
    <property type="entry name" value="WH-like_DNA-bd_sf"/>
</dbReference>
<dbReference type="InterPro" id="IPR011990">
    <property type="entry name" value="TPR-like_helical_dom_sf"/>
</dbReference>
<evidence type="ECO:0000256" key="3">
    <source>
        <dbReference type="PROSITE-ProRule" id="PRU00339"/>
    </source>
</evidence>
<keyword evidence="2" id="KW-0067">ATP-binding</keyword>
<dbReference type="InterPro" id="IPR027417">
    <property type="entry name" value="P-loop_NTPase"/>
</dbReference>
<dbReference type="Pfam" id="PF00196">
    <property type="entry name" value="GerE"/>
    <property type="match status" value="1"/>
</dbReference>
<dbReference type="PROSITE" id="PS50043">
    <property type="entry name" value="HTH_LUXR_2"/>
    <property type="match status" value="1"/>
</dbReference>
<dbReference type="SUPFAM" id="SSF48452">
    <property type="entry name" value="TPR-like"/>
    <property type="match status" value="2"/>
</dbReference>
<dbReference type="InterPro" id="IPR019734">
    <property type="entry name" value="TPR_rpt"/>
</dbReference>
<dbReference type="SMART" id="SM00421">
    <property type="entry name" value="HTH_LUXR"/>
    <property type="match status" value="1"/>
</dbReference>
<evidence type="ECO:0000256" key="1">
    <source>
        <dbReference type="ARBA" id="ARBA00022741"/>
    </source>
</evidence>
<keyword evidence="3" id="KW-0802">TPR repeat</keyword>
<dbReference type="EMBL" id="JBHSDK010000028">
    <property type="protein sequence ID" value="MFC4337314.1"/>
    <property type="molecule type" value="Genomic_DNA"/>
</dbReference>
<dbReference type="CDD" id="cd06170">
    <property type="entry name" value="LuxR_C_like"/>
    <property type="match status" value="1"/>
</dbReference>
<keyword evidence="1" id="KW-0547">Nucleotide-binding</keyword>
<evidence type="ECO:0000256" key="2">
    <source>
        <dbReference type="ARBA" id="ARBA00022840"/>
    </source>
</evidence>
<dbReference type="RefSeq" id="WP_380624174.1">
    <property type="nucleotide sequence ID" value="NZ_JBHSDK010000028.1"/>
</dbReference>
<dbReference type="InterPro" id="IPR041664">
    <property type="entry name" value="AAA_16"/>
</dbReference>
<organism evidence="5 6">
    <name type="scientific">Salininema proteolyticum</name>
    <dbReference type="NCBI Taxonomy" id="1607685"/>
    <lineage>
        <taxon>Bacteria</taxon>
        <taxon>Bacillati</taxon>
        <taxon>Actinomycetota</taxon>
        <taxon>Actinomycetes</taxon>
        <taxon>Glycomycetales</taxon>
        <taxon>Glycomycetaceae</taxon>
        <taxon>Salininema</taxon>
    </lineage>
</organism>
<gene>
    <name evidence="5" type="ORF">ACFPET_19115</name>
</gene>
<name>A0ABV8U2G8_9ACTN</name>
<feature type="repeat" description="TPR" evidence="3">
    <location>
        <begin position="649"/>
        <end position="682"/>
    </location>
</feature>
<comment type="caution">
    <text evidence="5">The sequence shown here is derived from an EMBL/GenBank/DDBJ whole genome shotgun (WGS) entry which is preliminary data.</text>
</comment>
<dbReference type="Gene3D" id="1.10.10.10">
    <property type="entry name" value="Winged helix-like DNA-binding domain superfamily/Winged helix DNA-binding domain"/>
    <property type="match status" value="1"/>
</dbReference>
<evidence type="ECO:0000313" key="5">
    <source>
        <dbReference type="EMBL" id="MFC4337314.1"/>
    </source>
</evidence>
<dbReference type="SUPFAM" id="SSF46894">
    <property type="entry name" value="C-terminal effector domain of the bipartite response regulators"/>
    <property type="match status" value="1"/>
</dbReference>
<evidence type="ECO:0000313" key="6">
    <source>
        <dbReference type="Proteomes" id="UP001595823"/>
    </source>
</evidence>
<dbReference type="Proteomes" id="UP001595823">
    <property type="component" value="Unassembled WGS sequence"/>
</dbReference>
<accession>A0ABV8U2G8</accession>